<keyword evidence="5" id="KW-0028">Amino-acid biosynthesis</keyword>
<proteinExistence type="predicted"/>
<evidence type="ECO:0000256" key="7">
    <source>
        <dbReference type="ARBA" id="ARBA00023157"/>
    </source>
</evidence>
<feature type="active site" description="Proton acceptor" evidence="10">
    <location>
        <position position="74"/>
    </location>
</feature>
<dbReference type="UniPathway" id="UPA00033">
    <property type="reaction ID" value="UER00034"/>
</dbReference>
<evidence type="ECO:0000256" key="9">
    <source>
        <dbReference type="ARBA" id="ARBA00047860"/>
    </source>
</evidence>
<dbReference type="GO" id="GO:0019878">
    <property type="term" value="P:lysine biosynthetic process via aminoadipic acid"/>
    <property type="evidence" value="ECO:0007669"/>
    <property type="project" value="UniProtKB-UniPathway"/>
</dbReference>
<feature type="domain" description="Alanine dehydrogenase/pyridine nucleotide transhydrogenase NAD(H)-binding" evidence="12">
    <location>
        <begin position="165"/>
        <end position="340"/>
    </location>
</feature>
<dbReference type="Gene3D" id="3.40.50.720">
    <property type="entry name" value="NAD(P)-binding Rossmann-like Domain"/>
    <property type="match status" value="2"/>
</dbReference>
<name>A0A370Q4E8_9FLAO</name>
<dbReference type="PANTHER" id="PTHR11133:SF22">
    <property type="entry name" value="ALPHA-AMINOADIPIC SEMIALDEHYDE SYNTHASE, MITOCHONDRIAL"/>
    <property type="match status" value="1"/>
</dbReference>
<dbReference type="CDD" id="cd05199">
    <property type="entry name" value="SDH_like"/>
    <property type="match status" value="1"/>
</dbReference>
<accession>A0A370Q4E8</accession>
<evidence type="ECO:0000313" key="15">
    <source>
        <dbReference type="Proteomes" id="UP000255317"/>
    </source>
</evidence>
<dbReference type="Pfam" id="PF05222">
    <property type="entry name" value="AlaDh_PNT_N"/>
    <property type="match status" value="1"/>
</dbReference>
<sequence>MPITFAIIKERKNPPDRRVVFSPSALREASEKFPDALFIVESSDIRVFPDEAYKKAGFEVLEDISEADVMLGVKEVPVDALIPNKKYFFFSHTIKKQPYNRKLLQAILKKNIELYDHETIVKQNGARLIGFGRYAGLVGAYNGFRALGIRDGLFNLPKVETLPDLNAVKAELDKITIPPIKILLTGTGKVAKGAKEILDHLKIKEVSDALYLTADFTEPVYCMADVMEYAKRKDGKVGDKYAFYKDPSGYESNFMPYAKVTDYFIAGHFYGDGAPYLFTREDAKREGFNINLVADISCDIDGPVASTIRPSTIADPFYGYDPIKEQEVAMDAPGAIAVMAVDNLPCELPKDASEGFGEMFIENVIPAFFNGDGKGILKRARMTSPSGNLTDRYNYLKDYIQGAQ</sequence>
<feature type="domain" description="Alanine dehydrogenase/pyridine nucleotide transhydrogenase N-terminal" evidence="13">
    <location>
        <begin position="6"/>
        <end position="138"/>
    </location>
</feature>
<keyword evidence="7" id="KW-1015">Disulfide bond</keyword>
<evidence type="ECO:0000259" key="13">
    <source>
        <dbReference type="SMART" id="SM01003"/>
    </source>
</evidence>
<comment type="caution">
    <text evidence="14">The sequence shown here is derived from an EMBL/GenBank/DDBJ whole genome shotgun (WGS) entry which is preliminary data.</text>
</comment>
<dbReference type="EC" id="1.5.1.7" evidence="3"/>
<comment type="subunit">
    <text evidence="2">Monomer.</text>
</comment>
<reference evidence="14 15" key="1">
    <citation type="submission" date="2018-07" db="EMBL/GenBank/DDBJ databases">
        <title>Genomic Encyclopedia of Type Strains, Phase IV (KMG-IV): sequencing the most valuable type-strain genomes for metagenomic binning, comparative biology and taxonomic classification.</title>
        <authorList>
            <person name="Goeker M."/>
        </authorList>
    </citation>
    <scope>NUCLEOTIDE SEQUENCE [LARGE SCALE GENOMIC DNA]</scope>
    <source>
        <strain evidence="14 15">DSM 101478</strain>
    </source>
</reference>
<evidence type="ECO:0000256" key="5">
    <source>
        <dbReference type="ARBA" id="ARBA00022605"/>
    </source>
</evidence>
<keyword evidence="15" id="KW-1185">Reference proteome</keyword>
<dbReference type="EMBL" id="QRAO01000008">
    <property type="protein sequence ID" value="RDK83258.1"/>
    <property type="molecule type" value="Genomic_DNA"/>
</dbReference>
<evidence type="ECO:0000256" key="2">
    <source>
        <dbReference type="ARBA" id="ARBA00011245"/>
    </source>
</evidence>
<dbReference type="InterPro" id="IPR007886">
    <property type="entry name" value="AlaDH/PNT_N"/>
</dbReference>
<evidence type="ECO:0000256" key="10">
    <source>
        <dbReference type="PIRSR" id="PIRSR018250-1"/>
    </source>
</evidence>
<dbReference type="PIRSF" id="PIRSF018250">
    <property type="entry name" value="Saccharopine_DH_Lys"/>
    <property type="match status" value="1"/>
</dbReference>
<dbReference type="InterPro" id="IPR027281">
    <property type="entry name" value="Lys1"/>
</dbReference>
<dbReference type="SUPFAM" id="SSF52283">
    <property type="entry name" value="Formate/glycerate dehydrogenase catalytic domain-like"/>
    <property type="match status" value="1"/>
</dbReference>
<comment type="catalytic activity">
    <reaction evidence="9">
        <text>L-saccharopine + NAD(+) + H2O = L-lysine + 2-oxoglutarate + NADH + H(+)</text>
        <dbReference type="Rhea" id="RHEA:12440"/>
        <dbReference type="ChEBI" id="CHEBI:15377"/>
        <dbReference type="ChEBI" id="CHEBI:15378"/>
        <dbReference type="ChEBI" id="CHEBI:16810"/>
        <dbReference type="ChEBI" id="CHEBI:32551"/>
        <dbReference type="ChEBI" id="CHEBI:57540"/>
        <dbReference type="ChEBI" id="CHEBI:57945"/>
        <dbReference type="ChEBI" id="CHEBI:57951"/>
        <dbReference type="EC" id="1.5.1.7"/>
    </reaction>
</comment>
<evidence type="ECO:0000256" key="3">
    <source>
        <dbReference type="ARBA" id="ARBA00012847"/>
    </source>
</evidence>
<feature type="binding site" evidence="11">
    <location>
        <position position="225"/>
    </location>
    <ligand>
        <name>NAD(+)</name>
        <dbReference type="ChEBI" id="CHEBI:57540"/>
    </ligand>
</feature>
<keyword evidence="6" id="KW-0560">Oxidoreductase</keyword>
<organism evidence="14 15">
    <name type="scientific">Marinirhabdus gelatinilytica</name>
    <dbReference type="NCBI Taxonomy" id="1703343"/>
    <lineage>
        <taxon>Bacteria</taxon>
        <taxon>Pseudomonadati</taxon>
        <taxon>Bacteroidota</taxon>
        <taxon>Flavobacteriia</taxon>
        <taxon>Flavobacteriales</taxon>
        <taxon>Flavobacteriaceae</taxon>
    </lineage>
</organism>
<dbReference type="SMART" id="SM01003">
    <property type="entry name" value="AlaDh_PNT_N"/>
    <property type="match status" value="1"/>
</dbReference>
<keyword evidence="11" id="KW-0520">NAD</keyword>
<dbReference type="AlphaFoldDB" id="A0A370Q4E8"/>
<evidence type="ECO:0000256" key="1">
    <source>
        <dbReference type="ARBA" id="ARBA00004884"/>
    </source>
</evidence>
<protein>
    <recommendedName>
        <fullName evidence="4">Saccharopine dehydrogenase [NAD(+), L-lysine-forming]</fullName>
        <ecNumber evidence="3">1.5.1.7</ecNumber>
    </recommendedName>
    <alternativeName>
        <fullName evidence="8">Lysine--2-oxoglutarate reductase</fullName>
    </alternativeName>
</protein>
<evidence type="ECO:0000259" key="12">
    <source>
        <dbReference type="SMART" id="SM01002"/>
    </source>
</evidence>
<evidence type="ECO:0000256" key="11">
    <source>
        <dbReference type="PIRSR" id="PIRSR018250-3"/>
    </source>
</evidence>
<dbReference type="Proteomes" id="UP000255317">
    <property type="component" value="Unassembled WGS sequence"/>
</dbReference>
<dbReference type="SMART" id="SM01002">
    <property type="entry name" value="AlaDh_PNT_C"/>
    <property type="match status" value="1"/>
</dbReference>
<evidence type="ECO:0000313" key="14">
    <source>
        <dbReference type="EMBL" id="RDK83258.1"/>
    </source>
</evidence>
<dbReference type="InterPro" id="IPR051168">
    <property type="entry name" value="AASS"/>
</dbReference>
<evidence type="ECO:0000256" key="4">
    <source>
        <dbReference type="ARBA" id="ARBA00021221"/>
    </source>
</evidence>
<dbReference type="PANTHER" id="PTHR11133">
    <property type="entry name" value="SACCHAROPINE DEHYDROGENASE"/>
    <property type="match status" value="1"/>
</dbReference>
<feature type="active site" description="Proton donor" evidence="10">
    <location>
        <position position="92"/>
    </location>
</feature>
<dbReference type="GO" id="GO:0004754">
    <property type="term" value="F:saccharopine dehydrogenase (NAD+, L-lysine-forming) activity"/>
    <property type="evidence" value="ECO:0007669"/>
    <property type="project" value="UniProtKB-EC"/>
</dbReference>
<evidence type="ECO:0000256" key="8">
    <source>
        <dbReference type="ARBA" id="ARBA00033228"/>
    </source>
</evidence>
<comment type="pathway">
    <text evidence="1">Amino-acid biosynthesis; L-lysine biosynthesis via AAA pathway; L-lysine from L-alpha-aminoadipate (fungal route): step 3/3.</text>
</comment>
<dbReference type="InterPro" id="IPR007698">
    <property type="entry name" value="AlaDH/PNT_NAD(H)-bd"/>
</dbReference>
<evidence type="ECO:0000256" key="6">
    <source>
        <dbReference type="ARBA" id="ARBA00023002"/>
    </source>
</evidence>
<gene>
    <name evidence="14" type="ORF">C8D94_10846</name>
</gene>